<dbReference type="PROSITE" id="PS51025">
    <property type="entry name" value="PWI"/>
    <property type="match status" value="1"/>
</dbReference>
<dbReference type="InterPro" id="IPR002483">
    <property type="entry name" value="PWI_dom"/>
</dbReference>
<feature type="domain" description="PWI" evidence="4">
    <location>
        <begin position="464"/>
        <end position="557"/>
    </location>
</feature>
<dbReference type="PANTHER" id="PTHR18806:SF4">
    <property type="entry name" value="RNA-BINDING PROTEIN 25"/>
    <property type="match status" value="1"/>
</dbReference>
<dbReference type="PANTHER" id="PTHR18806">
    <property type="entry name" value="RBM25 PROTEIN"/>
    <property type="match status" value="1"/>
</dbReference>
<accession>A0A1Y5IQ43</accession>
<dbReference type="CDD" id="cd12446">
    <property type="entry name" value="RRM_RBM25"/>
    <property type="match status" value="1"/>
</dbReference>
<dbReference type="EMBL" id="KZ155771">
    <property type="protein sequence ID" value="OUS49115.1"/>
    <property type="molecule type" value="Genomic_DNA"/>
</dbReference>
<dbReference type="InterPro" id="IPR000504">
    <property type="entry name" value="RRM_dom"/>
</dbReference>
<proteinExistence type="predicted"/>
<dbReference type="InterPro" id="IPR034268">
    <property type="entry name" value="RBM25_RRM"/>
</dbReference>
<dbReference type="Pfam" id="PF01480">
    <property type="entry name" value="PWI"/>
    <property type="match status" value="1"/>
</dbReference>
<dbReference type="AlphaFoldDB" id="A0A1Y5IQ43"/>
<dbReference type="GO" id="GO:0003723">
    <property type="term" value="F:RNA binding"/>
    <property type="evidence" value="ECO:0007669"/>
    <property type="project" value="UniProtKB-UniRule"/>
</dbReference>
<feature type="domain" description="RRM" evidence="3">
    <location>
        <begin position="18"/>
        <end position="99"/>
    </location>
</feature>
<feature type="region of interest" description="Disordered" evidence="2">
    <location>
        <begin position="97"/>
        <end position="243"/>
    </location>
</feature>
<feature type="compositionally biased region" description="Basic and acidic residues" evidence="2">
    <location>
        <begin position="349"/>
        <end position="367"/>
    </location>
</feature>
<gene>
    <name evidence="5" type="ORF">BE221DRAFT_202372</name>
</gene>
<dbReference type="PROSITE" id="PS50102">
    <property type="entry name" value="RRM"/>
    <property type="match status" value="1"/>
</dbReference>
<feature type="compositionally biased region" description="Basic and acidic residues" evidence="2">
    <location>
        <begin position="100"/>
        <end position="123"/>
    </location>
</feature>
<dbReference type="InterPro" id="IPR035979">
    <property type="entry name" value="RBD_domain_sf"/>
</dbReference>
<feature type="compositionally biased region" description="Basic and acidic residues" evidence="2">
    <location>
        <begin position="197"/>
        <end position="243"/>
    </location>
</feature>
<feature type="compositionally biased region" description="Polar residues" evidence="2">
    <location>
        <begin position="158"/>
        <end position="167"/>
    </location>
</feature>
<organism evidence="5">
    <name type="scientific">Ostreococcus tauri</name>
    <name type="common">Marine green alga</name>
    <dbReference type="NCBI Taxonomy" id="70448"/>
    <lineage>
        <taxon>Eukaryota</taxon>
        <taxon>Viridiplantae</taxon>
        <taxon>Chlorophyta</taxon>
        <taxon>Mamiellophyceae</taxon>
        <taxon>Mamiellales</taxon>
        <taxon>Bathycoccaceae</taxon>
        <taxon>Ostreococcus</taxon>
    </lineage>
</organism>
<dbReference type="InterPro" id="IPR012677">
    <property type="entry name" value="Nucleotide-bd_a/b_plait_sf"/>
</dbReference>
<dbReference type="Proteomes" id="UP000195557">
    <property type="component" value="Unassembled WGS sequence"/>
</dbReference>
<name>A0A1Y5IQ43_OSTTA</name>
<dbReference type="eggNOG" id="KOG2253">
    <property type="taxonomic scope" value="Eukaryota"/>
</dbReference>
<evidence type="ECO:0000259" key="3">
    <source>
        <dbReference type="PROSITE" id="PS50102"/>
    </source>
</evidence>
<dbReference type="Gene3D" id="1.20.1390.10">
    <property type="entry name" value="PWI domain"/>
    <property type="match status" value="1"/>
</dbReference>
<feature type="region of interest" description="Disordered" evidence="2">
    <location>
        <begin position="311"/>
        <end position="400"/>
    </location>
</feature>
<dbReference type="InterPro" id="IPR052768">
    <property type="entry name" value="RBM25"/>
</dbReference>
<dbReference type="SMART" id="SM00311">
    <property type="entry name" value="PWI"/>
    <property type="match status" value="1"/>
</dbReference>
<protein>
    <submittedName>
        <fullName evidence="5">U1 snRNP complex, subunit SNU71 and related PWI-motif protein</fullName>
    </submittedName>
</protein>
<keyword evidence="1" id="KW-0694">RNA-binding</keyword>
<feature type="region of interest" description="Disordered" evidence="2">
    <location>
        <begin position="412"/>
        <end position="444"/>
    </location>
</feature>
<evidence type="ECO:0000256" key="1">
    <source>
        <dbReference type="PROSITE-ProRule" id="PRU00176"/>
    </source>
</evidence>
<sequence length="557" mass="61704">MDDEKMNAANAPTREGNHRAYVGKIPDSVDDASLTRILRVVCGDGFVGFKRVSDPRTNAGKSFGFASFASAESAMTCVWVLDGLEIVGGRLTSSANAATRDAHAENGGKRRSESDLETMREMVRGVLTKGGGVGREGEEEGEIADASDVARAGVASGTRETAASENGSGRDGERSCDQVGKNDDEGVRGRASSDGGSSRERREGRTRARSGERDGSRERDARRDGYHGARFGDARAPRGHDYEVTERIERLCREREKVCDEIAATTSRLRSRREKLARERKVDRREAMRRDLEDMEGEDGEIIPLWDRSDKERERRKRFREREMEEDARDRRAEEEERARAQAEAVVAVDRDNDERSGGERRERRYDLPPAPPEPSHTVTRGFTEPAAPPPPTSFGLPRKPVRESALTAGLKHGLDSGANNGGARKHGGVFDPEDGGEDRVRRRKQASSVDVAALVASVPVNRDDVFAASIDWSVYEDASIETAAERWISKKFVDLLGEPEPSIIRFVLDKLSERPKPLSLVSALAPILDQDIADDFVLALWRVLIFEIKHELLERD</sequence>
<reference evidence="5" key="1">
    <citation type="submission" date="2017-04" db="EMBL/GenBank/DDBJ databases">
        <title>Population genomics of picophytoplankton unveils novel chromosome hypervariability.</title>
        <authorList>
            <consortium name="DOE Joint Genome Institute"/>
            <person name="Blanc-Mathieu R."/>
            <person name="Krasovec M."/>
            <person name="Hebrard M."/>
            <person name="Yau S."/>
            <person name="Desgranges E."/>
            <person name="Martin J."/>
            <person name="Schackwitz W."/>
            <person name="Kuo A."/>
            <person name="Salin G."/>
            <person name="Donnadieu C."/>
            <person name="Desdevises Y."/>
            <person name="Sanchez-Ferandin S."/>
            <person name="Moreau H."/>
            <person name="Rivals E."/>
            <person name="Grigoriev I.V."/>
            <person name="Grimsley N."/>
            <person name="Eyre-Walker A."/>
            <person name="Piganeau G."/>
        </authorList>
    </citation>
    <scope>NUCLEOTIDE SEQUENCE [LARGE SCALE GENOMIC DNA]</scope>
    <source>
        <strain evidence="5">RCC 1115</strain>
    </source>
</reference>
<dbReference type="SUPFAM" id="SSF54928">
    <property type="entry name" value="RNA-binding domain, RBD"/>
    <property type="match status" value="1"/>
</dbReference>
<evidence type="ECO:0000259" key="4">
    <source>
        <dbReference type="PROSITE" id="PS51025"/>
    </source>
</evidence>
<feature type="compositionally biased region" description="Basic and acidic residues" evidence="2">
    <location>
        <begin position="320"/>
        <end position="341"/>
    </location>
</feature>
<evidence type="ECO:0000313" key="5">
    <source>
        <dbReference type="EMBL" id="OUS49115.1"/>
    </source>
</evidence>
<feature type="compositionally biased region" description="Basic and acidic residues" evidence="2">
    <location>
        <begin position="168"/>
        <end position="188"/>
    </location>
</feature>
<dbReference type="Gene3D" id="3.30.70.330">
    <property type="match status" value="1"/>
</dbReference>
<evidence type="ECO:0000256" key="2">
    <source>
        <dbReference type="SAM" id="MobiDB-lite"/>
    </source>
</evidence>